<evidence type="ECO:0000259" key="9">
    <source>
        <dbReference type="PROSITE" id="PS51160"/>
    </source>
</evidence>
<dbReference type="PROSITE" id="PS51160">
    <property type="entry name" value="ACYLPHOSPHATASE_3"/>
    <property type="match status" value="1"/>
</dbReference>
<sequence>MKRKVHIIVEGHVQGVGFRHFTKTKADELDITGWAKNLDNGAVEIKAQGQESPIEEFVTFVKNGASPSSRVDVCHINELQTDDQAEKRFKTL</sequence>
<dbReference type="InterPro" id="IPR020456">
    <property type="entry name" value="Acylphosphatase"/>
</dbReference>
<accession>A0A5D4MIM6</accession>
<dbReference type="PROSITE" id="PS00151">
    <property type="entry name" value="ACYLPHOSPHATASE_2"/>
    <property type="match status" value="1"/>
</dbReference>
<evidence type="ECO:0000256" key="6">
    <source>
        <dbReference type="PROSITE-ProRule" id="PRU00520"/>
    </source>
</evidence>
<dbReference type="Proteomes" id="UP000325182">
    <property type="component" value="Unassembled WGS sequence"/>
</dbReference>
<dbReference type="EMBL" id="VTEG01000001">
    <property type="protein sequence ID" value="TYS01512.1"/>
    <property type="molecule type" value="Genomic_DNA"/>
</dbReference>
<feature type="active site" evidence="6">
    <location>
        <position position="19"/>
    </location>
</feature>
<dbReference type="InterPro" id="IPR001792">
    <property type="entry name" value="Acylphosphatase-like_dom"/>
</dbReference>
<dbReference type="PANTHER" id="PTHR10029:SF3">
    <property type="entry name" value="ACYLPHOSPHATASE-RELATED"/>
    <property type="match status" value="1"/>
</dbReference>
<comment type="similarity">
    <text evidence="1 8">Belongs to the acylphosphatase family.</text>
</comment>
<reference evidence="10 11" key="1">
    <citation type="submission" date="2019-08" db="EMBL/GenBank/DDBJ databases">
        <title>Bacillus genomes from the desert of Cuatro Cienegas, Coahuila.</title>
        <authorList>
            <person name="Olmedo-Alvarez G."/>
        </authorList>
    </citation>
    <scope>NUCLEOTIDE SEQUENCE [LARGE SCALE GENOMIC DNA]</scope>
    <source>
        <strain evidence="10 11">CH128b_4D</strain>
    </source>
</reference>
<evidence type="ECO:0000256" key="4">
    <source>
        <dbReference type="ARBA" id="ARBA00022801"/>
    </source>
</evidence>
<comment type="caution">
    <text evidence="10">The sequence shown here is derived from an EMBL/GenBank/DDBJ whole genome shotgun (WGS) entry which is preliminary data.</text>
</comment>
<comment type="catalytic activity">
    <reaction evidence="5 6 7">
        <text>an acyl phosphate + H2O = a carboxylate + phosphate + H(+)</text>
        <dbReference type="Rhea" id="RHEA:14965"/>
        <dbReference type="ChEBI" id="CHEBI:15377"/>
        <dbReference type="ChEBI" id="CHEBI:15378"/>
        <dbReference type="ChEBI" id="CHEBI:29067"/>
        <dbReference type="ChEBI" id="CHEBI:43474"/>
        <dbReference type="ChEBI" id="CHEBI:59918"/>
        <dbReference type="EC" id="3.6.1.7"/>
    </reaction>
</comment>
<feature type="domain" description="Acylphosphatase-like" evidence="9">
    <location>
        <begin position="4"/>
        <end position="92"/>
    </location>
</feature>
<evidence type="ECO:0000313" key="11">
    <source>
        <dbReference type="Proteomes" id="UP000325182"/>
    </source>
</evidence>
<dbReference type="SUPFAM" id="SSF54975">
    <property type="entry name" value="Acylphosphatase/BLUF domain-like"/>
    <property type="match status" value="1"/>
</dbReference>
<dbReference type="InterPro" id="IPR036046">
    <property type="entry name" value="Acylphosphatase-like_dom_sf"/>
</dbReference>
<gene>
    <name evidence="10" type="ORF">FZC84_02345</name>
</gene>
<dbReference type="PRINTS" id="PR00112">
    <property type="entry name" value="ACYLPHPHTASE"/>
</dbReference>
<dbReference type="Pfam" id="PF00708">
    <property type="entry name" value="Acylphosphatase"/>
    <property type="match status" value="1"/>
</dbReference>
<evidence type="ECO:0000256" key="2">
    <source>
        <dbReference type="ARBA" id="ARBA00012150"/>
    </source>
</evidence>
<dbReference type="PROSITE" id="PS00150">
    <property type="entry name" value="ACYLPHOSPHATASE_1"/>
    <property type="match status" value="1"/>
</dbReference>
<evidence type="ECO:0000256" key="8">
    <source>
        <dbReference type="RuleBase" id="RU004168"/>
    </source>
</evidence>
<evidence type="ECO:0000256" key="5">
    <source>
        <dbReference type="ARBA" id="ARBA00047645"/>
    </source>
</evidence>
<feature type="active site" evidence="6">
    <location>
        <position position="37"/>
    </location>
</feature>
<dbReference type="Gene3D" id="3.30.70.100">
    <property type="match status" value="1"/>
</dbReference>
<proteinExistence type="inferred from homology"/>
<evidence type="ECO:0000256" key="7">
    <source>
        <dbReference type="RuleBase" id="RU000553"/>
    </source>
</evidence>
<dbReference type="PANTHER" id="PTHR10029">
    <property type="entry name" value="ACYLPHOSPHATASE"/>
    <property type="match status" value="1"/>
</dbReference>
<evidence type="ECO:0000256" key="1">
    <source>
        <dbReference type="ARBA" id="ARBA00005614"/>
    </source>
</evidence>
<dbReference type="GO" id="GO:0003998">
    <property type="term" value="F:acylphosphatase activity"/>
    <property type="evidence" value="ECO:0007669"/>
    <property type="project" value="UniProtKB-EC"/>
</dbReference>
<organism evidence="10 11">
    <name type="scientific">Rossellomorea vietnamensis</name>
    <dbReference type="NCBI Taxonomy" id="218284"/>
    <lineage>
        <taxon>Bacteria</taxon>
        <taxon>Bacillati</taxon>
        <taxon>Bacillota</taxon>
        <taxon>Bacilli</taxon>
        <taxon>Bacillales</taxon>
        <taxon>Bacillaceae</taxon>
        <taxon>Rossellomorea</taxon>
    </lineage>
</organism>
<dbReference type="RefSeq" id="WP_148952830.1">
    <property type="nucleotide sequence ID" value="NZ_VTEG01000001.1"/>
</dbReference>
<protein>
    <recommendedName>
        <fullName evidence="3 6">Acylphosphatase</fullName>
        <ecNumber evidence="2 6">3.6.1.7</ecNumber>
    </recommendedName>
</protein>
<evidence type="ECO:0000256" key="3">
    <source>
        <dbReference type="ARBA" id="ARBA00015991"/>
    </source>
</evidence>
<evidence type="ECO:0000313" key="10">
    <source>
        <dbReference type="EMBL" id="TYS01512.1"/>
    </source>
</evidence>
<name>A0A5D4MIM6_9BACI</name>
<dbReference type="EC" id="3.6.1.7" evidence="2 6"/>
<keyword evidence="4 6" id="KW-0378">Hydrolase</keyword>
<dbReference type="InterPro" id="IPR017968">
    <property type="entry name" value="Acylphosphatase_CS"/>
</dbReference>
<dbReference type="AlphaFoldDB" id="A0A5D4MIM6"/>